<accession>A0A8S1IYW0</accession>
<dbReference type="Proteomes" id="UP000708148">
    <property type="component" value="Unassembled WGS sequence"/>
</dbReference>
<feature type="compositionally biased region" description="Polar residues" evidence="1">
    <location>
        <begin position="236"/>
        <end position="248"/>
    </location>
</feature>
<feature type="region of interest" description="Disordered" evidence="1">
    <location>
        <begin position="236"/>
        <end position="301"/>
    </location>
</feature>
<feature type="region of interest" description="Disordered" evidence="1">
    <location>
        <begin position="335"/>
        <end position="384"/>
    </location>
</feature>
<reference evidence="2" key="1">
    <citation type="submission" date="2020-12" db="EMBL/GenBank/DDBJ databases">
        <authorList>
            <person name="Iha C."/>
        </authorList>
    </citation>
    <scope>NUCLEOTIDE SEQUENCE</scope>
</reference>
<gene>
    <name evidence="2" type="ORF">OSTQU699_LOCUS5735</name>
</gene>
<keyword evidence="3" id="KW-1185">Reference proteome</keyword>
<protein>
    <recommendedName>
        <fullName evidence="4">C2 domain-containing protein</fullName>
    </recommendedName>
</protein>
<comment type="caution">
    <text evidence="2">The sequence shown here is derived from an EMBL/GenBank/DDBJ whole genome shotgun (WGS) entry which is preliminary data.</text>
</comment>
<feature type="region of interest" description="Disordered" evidence="1">
    <location>
        <begin position="439"/>
        <end position="470"/>
    </location>
</feature>
<evidence type="ECO:0000313" key="2">
    <source>
        <dbReference type="EMBL" id="CAD7700376.1"/>
    </source>
</evidence>
<organism evidence="2 3">
    <name type="scientific">Ostreobium quekettii</name>
    <dbReference type="NCBI Taxonomy" id="121088"/>
    <lineage>
        <taxon>Eukaryota</taxon>
        <taxon>Viridiplantae</taxon>
        <taxon>Chlorophyta</taxon>
        <taxon>core chlorophytes</taxon>
        <taxon>Ulvophyceae</taxon>
        <taxon>TCBD clade</taxon>
        <taxon>Bryopsidales</taxon>
        <taxon>Ostreobineae</taxon>
        <taxon>Ostreobiaceae</taxon>
        <taxon>Ostreobium</taxon>
    </lineage>
</organism>
<evidence type="ECO:0008006" key="4">
    <source>
        <dbReference type="Google" id="ProtNLM"/>
    </source>
</evidence>
<evidence type="ECO:0000313" key="3">
    <source>
        <dbReference type="Proteomes" id="UP000708148"/>
    </source>
</evidence>
<feature type="compositionally biased region" description="Polar residues" evidence="1">
    <location>
        <begin position="443"/>
        <end position="457"/>
    </location>
</feature>
<dbReference type="EMBL" id="CAJHUC010001241">
    <property type="protein sequence ID" value="CAD7700376.1"/>
    <property type="molecule type" value="Genomic_DNA"/>
</dbReference>
<feature type="compositionally biased region" description="Acidic residues" evidence="1">
    <location>
        <begin position="460"/>
        <end position="470"/>
    </location>
</feature>
<feature type="compositionally biased region" description="Gly residues" evidence="1">
    <location>
        <begin position="273"/>
        <end position="284"/>
    </location>
</feature>
<proteinExistence type="predicted"/>
<dbReference type="AlphaFoldDB" id="A0A8S1IYW0"/>
<name>A0A8S1IYW0_9CHLO</name>
<sequence length="470" mass="49424">MASSSGEGVTTDEPFSRRLLLTVQDVVGKRVEGPPFWSPQISKGFVEVRFGKSRTKKVSTATKDVEDFELSFNEQLAMDMDHSCQELVVSVCAGEVGKPGPVLARCGIYVDQIVGTEPVNKYFNLYKMAPDGTYERGGFIRVTVCWEPEEEDEEEVSMEGTDFTDLDVPVSAPELDRASMVVMDDGDSRSSLSADDVTPSWLNIPVVYKGPMPMSAAGSSGDLQWGQWAVAGSDENASSRGELSSSLACTPPAARTPSGYMFDDDEVGSEVDGQGGGQSSGGGTSRAERGDLGSIDSPQALSRDMRLEILSPPFSSDSGMPRLNLTVMPREHLGGQASASRGTGSARGDKASPASELAEDLSTMSLQQRHPAVEQSPEGVHPLHQGSDACASDCGGSDAPTEYSVVGRCRGGVSPWLLFTLTAVGGAAAVALKVLGPGGSRCRASNASSPRASTQPASEDRDEGTVDSDS</sequence>
<evidence type="ECO:0000256" key="1">
    <source>
        <dbReference type="SAM" id="MobiDB-lite"/>
    </source>
</evidence>